<feature type="domain" description="TonB-dependent receptor plug" evidence="13">
    <location>
        <begin position="121"/>
        <end position="226"/>
    </location>
</feature>
<dbReference type="GO" id="GO:0015344">
    <property type="term" value="F:siderophore uptake transmembrane transporter activity"/>
    <property type="evidence" value="ECO:0007669"/>
    <property type="project" value="TreeGrafter"/>
</dbReference>
<dbReference type="InterPro" id="IPR023997">
    <property type="entry name" value="TonB-dep_OMP_SusC/RagA_CS"/>
</dbReference>
<dbReference type="GO" id="GO:0009279">
    <property type="term" value="C:cell outer membrane"/>
    <property type="evidence" value="ECO:0007669"/>
    <property type="project" value="UniProtKB-SubCell"/>
</dbReference>
<dbReference type="InterPro" id="IPR036942">
    <property type="entry name" value="Beta-barrel_TonB_sf"/>
</dbReference>
<evidence type="ECO:0000256" key="6">
    <source>
        <dbReference type="ARBA" id="ARBA00023077"/>
    </source>
</evidence>
<evidence type="ECO:0000256" key="11">
    <source>
        <dbReference type="RuleBase" id="RU003357"/>
    </source>
</evidence>
<dbReference type="InterPro" id="IPR039426">
    <property type="entry name" value="TonB-dep_rcpt-like"/>
</dbReference>
<dbReference type="InterPro" id="IPR037066">
    <property type="entry name" value="Plug_dom_sf"/>
</dbReference>
<gene>
    <name evidence="14" type="ORF">SAMN04488524_1183</name>
</gene>
<reference evidence="15" key="1">
    <citation type="submission" date="2017-04" db="EMBL/GenBank/DDBJ databases">
        <authorList>
            <person name="Varghese N."/>
            <person name="Submissions S."/>
        </authorList>
    </citation>
    <scope>NUCLEOTIDE SEQUENCE [LARGE SCALE GENOMIC DNA]</scope>
    <source>
        <strain evidence="15">DSM 12126</strain>
    </source>
</reference>
<dbReference type="NCBIfam" id="TIGR04056">
    <property type="entry name" value="OMP_RagA_SusC"/>
    <property type="match status" value="1"/>
</dbReference>
<dbReference type="InterPro" id="IPR023996">
    <property type="entry name" value="TonB-dep_OMP_SusC/RagA"/>
</dbReference>
<keyword evidence="8" id="KW-0675">Receptor</keyword>
<accession>A0A1W2A3Y4</accession>
<dbReference type="Pfam" id="PF07715">
    <property type="entry name" value="Plug"/>
    <property type="match status" value="1"/>
</dbReference>
<keyword evidence="3 10" id="KW-1134">Transmembrane beta strand</keyword>
<evidence type="ECO:0000259" key="12">
    <source>
        <dbReference type="Pfam" id="PF00593"/>
    </source>
</evidence>
<keyword evidence="4 10" id="KW-0812">Transmembrane</keyword>
<comment type="subcellular location">
    <subcellularLocation>
        <location evidence="1 10">Cell outer membrane</location>
        <topology evidence="1 10">Multi-pass membrane protein</topology>
    </subcellularLocation>
</comment>
<feature type="domain" description="TonB-dependent receptor-like beta-barrel" evidence="12">
    <location>
        <begin position="473"/>
        <end position="837"/>
    </location>
</feature>
<dbReference type="InterPro" id="IPR008969">
    <property type="entry name" value="CarboxyPept-like_regulatory"/>
</dbReference>
<evidence type="ECO:0000256" key="3">
    <source>
        <dbReference type="ARBA" id="ARBA00022452"/>
    </source>
</evidence>
<evidence type="ECO:0000256" key="1">
    <source>
        <dbReference type="ARBA" id="ARBA00004571"/>
    </source>
</evidence>
<dbReference type="EMBL" id="FWXT01000001">
    <property type="protein sequence ID" value="SMC54998.1"/>
    <property type="molecule type" value="Genomic_DNA"/>
</dbReference>
<dbReference type="PANTHER" id="PTHR30069:SF29">
    <property type="entry name" value="HEMOGLOBIN AND HEMOGLOBIN-HAPTOGLOBIN-BINDING PROTEIN 1-RELATED"/>
    <property type="match status" value="1"/>
</dbReference>
<dbReference type="PROSITE" id="PS52016">
    <property type="entry name" value="TONB_DEPENDENT_REC_3"/>
    <property type="match status" value="1"/>
</dbReference>
<dbReference type="Gene3D" id="2.60.40.1120">
    <property type="entry name" value="Carboxypeptidase-like, regulatory domain"/>
    <property type="match status" value="1"/>
</dbReference>
<dbReference type="GO" id="GO:0044718">
    <property type="term" value="P:siderophore transmembrane transport"/>
    <property type="evidence" value="ECO:0007669"/>
    <property type="project" value="TreeGrafter"/>
</dbReference>
<dbReference type="InterPro" id="IPR000531">
    <property type="entry name" value="Beta-barrel_TonB"/>
</dbReference>
<dbReference type="Pfam" id="PF13715">
    <property type="entry name" value="CarbopepD_reg_2"/>
    <property type="match status" value="1"/>
</dbReference>
<dbReference type="Proteomes" id="UP000192756">
    <property type="component" value="Unassembled WGS sequence"/>
</dbReference>
<keyword evidence="2 10" id="KW-0813">Transport</keyword>
<keyword evidence="15" id="KW-1185">Reference proteome</keyword>
<dbReference type="OrthoDB" id="9768177at2"/>
<dbReference type="AlphaFoldDB" id="A0A1W2A3Y4"/>
<organism evidence="14 15">
    <name type="scientific">Pedobacter africanus</name>
    <dbReference type="NCBI Taxonomy" id="151894"/>
    <lineage>
        <taxon>Bacteria</taxon>
        <taxon>Pseudomonadati</taxon>
        <taxon>Bacteroidota</taxon>
        <taxon>Sphingobacteriia</taxon>
        <taxon>Sphingobacteriales</taxon>
        <taxon>Sphingobacteriaceae</taxon>
        <taxon>Pedobacter</taxon>
    </lineage>
</organism>
<dbReference type="RefSeq" id="WP_084237445.1">
    <property type="nucleotide sequence ID" value="NZ_FWXT01000001.1"/>
</dbReference>
<keyword evidence="5" id="KW-0732">Signal</keyword>
<dbReference type="SUPFAM" id="SSF49464">
    <property type="entry name" value="Carboxypeptidase regulatory domain-like"/>
    <property type="match status" value="1"/>
</dbReference>
<evidence type="ECO:0000313" key="15">
    <source>
        <dbReference type="Proteomes" id="UP000192756"/>
    </source>
</evidence>
<dbReference type="Gene3D" id="2.40.170.20">
    <property type="entry name" value="TonB-dependent receptor, beta-barrel domain"/>
    <property type="match status" value="1"/>
</dbReference>
<evidence type="ECO:0000256" key="5">
    <source>
        <dbReference type="ARBA" id="ARBA00022729"/>
    </source>
</evidence>
<evidence type="ECO:0000313" key="14">
    <source>
        <dbReference type="EMBL" id="SMC54998.1"/>
    </source>
</evidence>
<dbReference type="SUPFAM" id="SSF56935">
    <property type="entry name" value="Porins"/>
    <property type="match status" value="1"/>
</dbReference>
<sequence>MKRLYQNYVNKVLLTLLVSIIVLTARGQAQQLSGRVTDPDKKPVPGASILIKGTRNGTASNTDGRFVIAVKSGDVLMISSTGYLPQELAITSQKQVEVMLQPDNKGLEEVVVVGYGTMKRSQITGSVSKLDSRVLETGVRSNPSSALAGTIPGLRVQQSSGRPGAVASIVLRGGTDYDGFGSPLVMVDGFLRSGFSEINQEDIESIEVLKDASATAIYGARANNGVVLITTKKGKAGVSNISLQARSGINTLNDPFNFINAEQYLNWSRRAILVSGQYEASRLTQLNAPGPFGTGNIYKDANGNYYDGNVNSSAVWSPMFLDAVNREKLDAGWQVMKDPVPTNALGAYDINGTYKDIIFKDFNYADYALKKQSLTQDYNASVTGGNDKGRYYAGIGYYTEKGMPINTFYNRLTFLLNGEYKIKPWLSSISSLNFADAKWRNPSLIAEGDYLGRMLGAPPTLRGTNEKGELLIGRAGGDGNPAVYDGQLIRKNNTDKFTLSQAFKVDFTKSLSLKASGNLFYDEGLYESFNKDYLNGPGSLNITRSSSASFGRELSQTYNAVINYNETIAEKHNVSATVGSEFYDFYSRGLSAAGSGAPTDDFMDLALTNSDKDRRSIDSYHTRRRILSFFGTVNYDYDKRYLLQLTARRDGYSTLINNRWGTFPAVSLGWNLHNEKFLANYFGRVLNKLKLRASYGESGNVNSNFIGAYTLQGAYGTTRYDGAVGYSLTGLPFPNLRWENSKTVEFGLEATLFNKIDFTAAYYKRKTEDKISSFILPATAGMTSLTTNNGSMQNQGLELDLNYRVISEGDWNFSVNANAAFNRNKILKLPFNGLPNNRQGGLEVYDPKSGQVIFVGGYQEGQDPNVAYAYVANGLYRTQADLDAIDPAFRDLQGNRVLLPPVAYNALTTAQKNNFFPIALGDVKWADLNGDNVIDFKDRAYMGRTKPSWTGGFGTYLKYKDFSLSTRWDYALGFVQFDGPRAWFLGNMQGTFNTTTDVLDTYTPDHVNAKYPTYYWADQLYKNNLNRGSSMLYKKGDYLAFREASLSYSLPRRLAQKIKSEGVVLSITGQNLTYFSESTLFSPEVYGGQGISGSSGYPLPRTIIFGAKFTF</sequence>
<keyword evidence="6 11" id="KW-0798">TonB box</keyword>
<evidence type="ECO:0000256" key="9">
    <source>
        <dbReference type="ARBA" id="ARBA00023237"/>
    </source>
</evidence>
<comment type="similarity">
    <text evidence="10 11">Belongs to the TonB-dependent receptor family.</text>
</comment>
<keyword evidence="7 10" id="KW-0472">Membrane</keyword>
<dbReference type="InterPro" id="IPR012910">
    <property type="entry name" value="Plug_dom"/>
</dbReference>
<evidence type="ECO:0000256" key="2">
    <source>
        <dbReference type="ARBA" id="ARBA00022448"/>
    </source>
</evidence>
<evidence type="ECO:0000259" key="13">
    <source>
        <dbReference type="Pfam" id="PF07715"/>
    </source>
</evidence>
<dbReference type="NCBIfam" id="TIGR04057">
    <property type="entry name" value="SusC_RagA_signa"/>
    <property type="match status" value="1"/>
</dbReference>
<keyword evidence="9 10" id="KW-0998">Cell outer membrane</keyword>
<evidence type="ECO:0000256" key="8">
    <source>
        <dbReference type="ARBA" id="ARBA00023170"/>
    </source>
</evidence>
<protein>
    <submittedName>
        <fullName evidence="14">TonB-linked outer membrane protein, SusC/RagA family</fullName>
    </submittedName>
</protein>
<dbReference type="PANTHER" id="PTHR30069">
    <property type="entry name" value="TONB-DEPENDENT OUTER MEMBRANE RECEPTOR"/>
    <property type="match status" value="1"/>
</dbReference>
<dbReference type="Gene3D" id="2.170.130.10">
    <property type="entry name" value="TonB-dependent receptor, plug domain"/>
    <property type="match status" value="1"/>
</dbReference>
<dbReference type="STRING" id="151894.SAMN04488524_1183"/>
<proteinExistence type="inferred from homology"/>
<evidence type="ECO:0000256" key="4">
    <source>
        <dbReference type="ARBA" id="ARBA00022692"/>
    </source>
</evidence>
<evidence type="ECO:0000256" key="10">
    <source>
        <dbReference type="PROSITE-ProRule" id="PRU01360"/>
    </source>
</evidence>
<dbReference type="Pfam" id="PF00593">
    <property type="entry name" value="TonB_dep_Rec_b-barrel"/>
    <property type="match status" value="1"/>
</dbReference>
<evidence type="ECO:0000256" key="7">
    <source>
        <dbReference type="ARBA" id="ARBA00023136"/>
    </source>
</evidence>
<name>A0A1W2A3Y4_9SPHI</name>